<accession>A0ABY6HWB5</accession>
<dbReference type="EMBL" id="CP104013">
    <property type="protein sequence ID" value="UYP47142.1"/>
    <property type="molecule type" value="Genomic_DNA"/>
</dbReference>
<proteinExistence type="predicted"/>
<evidence type="ECO:0000313" key="1">
    <source>
        <dbReference type="EMBL" id="UYP47142.1"/>
    </source>
</evidence>
<keyword evidence="2" id="KW-1185">Reference proteome</keyword>
<organism evidence="1 2">
    <name type="scientific">Candidatus Lokiarchaeum ossiferum</name>
    <dbReference type="NCBI Taxonomy" id="2951803"/>
    <lineage>
        <taxon>Archaea</taxon>
        <taxon>Promethearchaeati</taxon>
        <taxon>Promethearchaeota</taxon>
        <taxon>Promethearchaeia</taxon>
        <taxon>Promethearchaeales</taxon>
        <taxon>Promethearchaeaceae</taxon>
        <taxon>Candidatus Lokiarchaeum</taxon>
    </lineage>
</organism>
<gene>
    <name evidence="1" type="ORF">NEF87_003427</name>
</gene>
<protein>
    <recommendedName>
        <fullName evidence="3">DUF4440 domain-containing protein</fullName>
    </recommendedName>
</protein>
<name>A0ABY6HWB5_9ARCH</name>
<reference evidence="1" key="1">
    <citation type="submission" date="2022-09" db="EMBL/GenBank/DDBJ databases">
        <title>Actin cytoskeleton and complex cell architecture in an #Asgard archaeon.</title>
        <authorList>
            <person name="Ponce Toledo R.I."/>
            <person name="Schleper C."/>
            <person name="Rodrigues Oliveira T."/>
            <person name="Wollweber F."/>
            <person name="Xu J."/>
            <person name="Rittmann S."/>
            <person name="Klingl A."/>
            <person name="Pilhofer M."/>
        </authorList>
    </citation>
    <scope>NUCLEOTIDE SEQUENCE</scope>
    <source>
        <strain evidence="1">B-35</strain>
    </source>
</reference>
<evidence type="ECO:0008006" key="3">
    <source>
        <dbReference type="Google" id="ProtNLM"/>
    </source>
</evidence>
<evidence type="ECO:0000313" key="2">
    <source>
        <dbReference type="Proteomes" id="UP001208689"/>
    </source>
</evidence>
<sequence>MLNVIIMVLKSSMKKWKAEIHQLHKDMIQAHWDKNLDWFTKDIDKNYMRIKDGDIDYPTVEEIRTQFTNYLYNTTFSQYEDIMEPIIEIADDGSIAWSLVKVKIVGKRKMDDGSIVNLDFVCAWITMYTHIDDKWIRKGEISTFR</sequence>
<dbReference type="Proteomes" id="UP001208689">
    <property type="component" value="Chromosome"/>
</dbReference>